<keyword evidence="2" id="KW-1185">Reference proteome</keyword>
<proteinExistence type="predicted"/>
<evidence type="ECO:0000313" key="1">
    <source>
        <dbReference type="EMBL" id="THV07029.1"/>
    </source>
</evidence>
<protein>
    <submittedName>
        <fullName evidence="1">Uncharacterized protein</fullName>
    </submittedName>
</protein>
<sequence length="195" mass="22315">MREKDMLELLRKTGRNARPLPLIETTSAIYISLAAQISFVLPCHHPQNARTKRQTSCPPHFLPQSYLKPLRHLHRHHSLRPPSPPQLLPHTIYIPNLLKPKSLYRPFHLPLLMAPPSHFPAPHLRLLLPTRHLFPPLNLYSLRNPALNFWIATCPPLPLKTYPCVGSACLLVFPGTTDVFCFVQGFDYASAYREC</sequence>
<accession>A0A4S8MWC1</accession>
<name>A0A4S8MWC1_DENBC</name>
<dbReference type="Proteomes" id="UP000297245">
    <property type="component" value="Unassembled WGS sequence"/>
</dbReference>
<gene>
    <name evidence="1" type="ORF">K435DRAFT_418657</name>
</gene>
<reference evidence="1 2" key="1">
    <citation type="journal article" date="2019" name="Nat. Ecol. Evol.">
        <title>Megaphylogeny resolves global patterns of mushroom evolution.</title>
        <authorList>
            <person name="Varga T."/>
            <person name="Krizsan K."/>
            <person name="Foldi C."/>
            <person name="Dima B."/>
            <person name="Sanchez-Garcia M."/>
            <person name="Sanchez-Ramirez S."/>
            <person name="Szollosi G.J."/>
            <person name="Szarkandi J.G."/>
            <person name="Papp V."/>
            <person name="Albert L."/>
            <person name="Andreopoulos W."/>
            <person name="Angelini C."/>
            <person name="Antonin V."/>
            <person name="Barry K.W."/>
            <person name="Bougher N.L."/>
            <person name="Buchanan P."/>
            <person name="Buyck B."/>
            <person name="Bense V."/>
            <person name="Catcheside P."/>
            <person name="Chovatia M."/>
            <person name="Cooper J."/>
            <person name="Damon W."/>
            <person name="Desjardin D."/>
            <person name="Finy P."/>
            <person name="Geml J."/>
            <person name="Haridas S."/>
            <person name="Hughes K."/>
            <person name="Justo A."/>
            <person name="Karasinski D."/>
            <person name="Kautmanova I."/>
            <person name="Kiss B."/>
            <person name="Kocsube S."/>
            <person name="Kotiranta H."/>
            <person name="LaButti K.M."/>
            <person name="Lechner B.E."/>
            <person name="Liimatainen K."/>
            <person name="Lipzen A."/>
            <person name="Lukacs Z."/>
            <person name="Mihaltcheva S."/>
            <person name="Morgado L.N."/>
            <person name="Niskanen T."/>
            <person name="Noordeloos M.E."/>
            <person name="Ohm R.A."/>
            <person name="Ortiz-Santana B."/>
            <person name="Ovrebo C."/>
            <person name="Racz N."/>
            <person name="Riley R."/>
            <person name="Savchenko A."/>
            <person name="Shiryaev A."/>
            <person name="Soop K."/>
            <person name="Spirin V."/>
            <person name="Szebenyi C."/>
            <person name="Tomsovsky M."/>
            <person name="Tulloss R.E."/>
            <person name="Uehling J."/>
            <person name="Grigoriev I.V."/>
            <person name="Vagvolgyi C."/>
            <person name="Papp T."/>
            <person name="Martin F.M."/>
            <person name="Miettinen O."/>
            <person name="Hibbett D.S."/>
            <person name="Nagy L.G."/>
        </authorList>
    </citation>
    <scope>NUCLEOTIDE SEQUENCE [LARGE SCALE GENOMIC DNA]</scope>
    <source>
        <strain evidence="1 2">CBS 962.96</strain>
    </source>
</reference>
<dbReference type="EMBL" id="ML179040">
    <property type="protein sequence ID" value="THV07029.1"/>
    <property type="molecule type" value="Genomic_DNA"/>
</dbReference>
<organism evidence="1 2">
    <name type="scientific">Dendrothele bispora (strain CBS 962.96)</name>
    <dbReference type="NCBI Taxonomy" id="1314807"/>
    <lineage>
        <taxon>Eukaryota</taxon>
        <taxon>Fungi</taxon>
        <taxon>Dikarya</taxon>
        <taxon>Basidiomycota</taxon>
        <taxon>Agaricomycotina</taxon>
        <taxon>Agaricomycetes</taxon>
        <taxon>Agaricomycetidae</taxon>
        <taxon>Agaricales</taxon>
        <taxon>Agaricales incertae sedis</taxon>
        <taxon>Dendrothele</taxon>
    </lineage>
</organism>
<dbReference type="AlphaFoldDB" id="A0A4S8MWC1"/>
<evidence type="ECO:0000313" key="2">
    <source>
        <dbReference type="Proteomes" id="UP000297245"/>
    </source>
</evidence>